<dbReference type="SUPFAM" id="SSF53474">
    <property type="entry name" value="alpha/beta-Hydrolases"/>
    <property type="match status" value="1"/>
</dbReference>
<feature type="active site" description="Nucleophile" evidence="3">
    <location>
        <position position="205"/>
    </location>
</feature>
<proteinExistence type="inferred from homology"/>
<comment type="similarity">
    <text evidence="1">Belongs to the peptidase S33 family.</text>
</comment>
<comment type="caution">
    <text evidence="5">The sequence shown here is derived from an EMBL/GenBank/DDBJ whole genome shotgun (WGS) entry which is preliminary data.</text>
</comment>
<dbReference type="GO" id="GO:0097176">
    <property type="term" value="P:epoxide metabolic process"/>
    <property type="evidence" value="ECO:0007669"/>
    <property type="project" value="TreeGrafter"/>
</dbReference>
<evidence type="ECO:0000256" key="1">
    <source>
        <dbReference type="ARBA" id="ARBA00010088"/>
    </source>
</evidence>
<evidence type="ECO:0000256" key="2">
    <source>
        <dbReference type="ARBA" id="ARBA00022801"/>
    </source>
</evidence>
<dbReference type="PANTHER" id="PTHR21661:SF39">
    <property type="entry name" value="HYDROLASE, PUTATIVE (AFU_ORTHOLOGUE AFUA_3G08960)-RELATED"/>
    <property type="match status" value="1"/>
</dbReference>
<feature type="active site" description="Proton donor" evidence="3">
    <location>
        <position position="326"/>
    </location>
</feature>
<dbReference type="PANTHER" id="PTHR21661">
    <property type="entry name" value="EPOXIDE HYDROLASE 1-RELATED"/>
    <property type="match status" value="1"/>
</dbReference>
<evidence type="ECO:0000256" key="3">
    <source>
        <dbReference type="PIRSR" id="PIRSR001112-1"/>
    </source>
</evidence>
<dbReference type="AlphaFoldDB" id="A0AAJ0F9L0"/>
<dbReference type="PRINTS" id="PR00412">
    <property type="entry name" value="EPOXHYDRLASE"/>
</dbReference>
<dbReference type="InterPro" id="IPR016292">
    <property type="entry name" value="Epoxide_hydrolase"/>
</dbReference>
<keyword evidence="2 5" id="KW-0378">Hydrolase</keyword>
<evidence type="ECO:0000259" key="4">
    <source>
        <dbReference type="Pfam" id="PF06441"/>
    </source>
</evidence>
<sequence>MVNQAFATVPSGIPGNPVPFTIHIPDEDIAQLKTLVQNTPIPPPSFYNTHSLAKNGPEFMFGGNRDFIVDAADAWVNNFDWRAREKYWNTFPQFTMNVTAPSDGQVFNLHFAALFSSKPDAIPVIASHGWPSSWVEFAPVMELLAAKYTPETLPYHFIAPSIPDFGFSTRDKLLDTEIDLYKAAEALNELMKALGFNAYIAQGGDVGSGLTAVLGAKHDECKAVHFNNFLLRPSEREAVAKQPIAEEEKFSFAIAEVYYYQGTGYMLEQGTKPGTISLALMTNPLALLAWIGGLINEGGGKSIDDTLEMVSWCWYTKSYGRSLWAYRAVWEGMLRDTGSKLPSPLVIKKPLGYSWFRGEVLTSARSWLEHWFPDNLVFFQAHDKGGHFASSDVPETFLKDVEDFVAVIQTKVKF</sequence>
<dbReference type="InterPro" id="IPR029058">
    <property type="entry name" value="AB_hydrolase_fold"/>
</dbReference>
<dbReference type="InterPro" id="IPR010497">
    <property type="entry name" value="Epoxide_hydro_N"/>
</dbReference>
<accession>A0AAJ0F9L0</accession>
<reference evidence="5" key="1">
    <citation type="submission" date="2023-06" db="EMBL/GenBank/DDBJ databases">
        <title>Genome-scale phylogeny and comparative genomics of the fungal order Sordariales.</title>
        <authorList>
            <consortium name="Lawrence Berkeley National Laboratory"/>
            <person name="Hensen N."/>
            <person name="Bonometti L."/>
            <person name="Westerberg I."/>
            <person name="Brannstrom I.O."/>
            <person name="Guillou S."/>
            <person name="Cros-Aarteil S."/>
            <person name="Calhoun S."/>
            <person name="Haridas S."/>
            <person name="Kuo A."/>
            <person name="Mondo S."/>
            <person name="Pangilinan J."/>
            <person name="Riley R."/>
            <person name="Labutti K."/>
            <person name="Andreopoulos B."/>
            <person name="Lipzen A."/>
            <person name="Chen C."/>
            <person name="Yanf M."/>
            <person name="Daum C."/>
            <person name="Ng V."/>
            <person name="Clum A."/>
            <person name="Steindorff A."/>
            <person name="Ohm R."/>
            <person name="Martin F."/>
            <person name="Silar P."/>
            <person name="Natvig D."/>
            <person name="Lalanne C."/>
            <person name="Gautier V."/>
            <person name="Ament-Velasquez S.L."/>
            <person name="Kruys A."/>
            <person name="Hutchinson M.I."/>
            <person name="Powell A.J."/>
            <person name="Barry K."/>
            <person name="Miller A.N."/>
            <person name="Grigoriev I.V."/>
            <person name="Debuchy R."/>
            <person name="Gladieux P."/>
            <person name="Thoren M.H."/>
            <person name="Johannesson H."/>
        </authorList>
    </citation>
    <scope>NUCLEOTIDE SEQUENCE</scope>
    <source>
        <strain evidence="5">PSN4</strain>
    </source>
</reference>
<evidence type="ECO:0000313" key="5">
    <source>
        <dbReference type="EMBL" id="KAK1760346.1"/>
    </source>
</evidence>
<dbReference type="Pfam" id="PF06441">
    <property type="entry name" value="EHN"/>
    <property type="match status" value="1"/>
</dbReference>
<evidence type="ECO:0000313" key="6">
    <source>
        <dbReference type="Proteomes" id="UP001239445"/>
    </source>
</evidence>
<protein>
    <submittedName>
        <fullName evidence="5">Epoxide hydrolase</fullName>
    </submittedName>
</protein>
<dbReference type="EMBL" id="MU839827">
    <property type="protein sequence ID" value="KAK1760346.1"/>
    <property type="molecule type" value="Genomic_DNA"/>
</dbReference>
<dbReference type="Gene3D" id="3.40.50.1820">
    <property type="entry name" value="alpha/beta hydrolase"/>
    <property type="match status" value="1"/>
</dbReference>
<keyword evidence="6" id="KW-1185">Reference proteome</keyword>
<dbReference type="InterPro" id="IPR000639">
    <property type="entry name" value="Epox_hydrolase-like"/>
</dbReference>
<organism evidence="5 6">
    <name type="scientific">Echria macrotheca</name>
    <dbReference type="NCBI Taxonomy" id="438768"/>
    <lineage>
        <taxon>Eukaryota</taxon>
        <taxon>Fungi</taxon>
        <taxon>Dikarya</taxon>
        <taxon>Ascomycota</taxon>
        <taxon>Pezizomycotina</taxon>
        <taxon>Sordariomycetes</taxon>
        <taxon>Sordariomycetidae</taxon>
        <taxon>Sordariales</taxon>
        <taxon>Schizotheciaceae</taxon>
        <taxon>Echria</taxon>
    </lineage>
</organism>
<gene>
    <name evidence="5" type="ORF">QBC47DRAFT_366912</name>
</gene>
<dbReference type="GO" id="GO:0004301">
    <property type="term" value="F:epoxide hydrolase activity"/>
    <property type="evidence" value="ECO:0007669"/>
    <property type="project" value="TreeGrafter"/>
</dbReference>
<dbReference type="PIRSF" id="PIRSF001112">
    <property type="entry name" value="Epoxide_hydrolase"/>
    <property type="match status" value="1"/>
</dbReference>
<dbReference type="Proteomes" id="UP001239445">
    <property type="component" value="Unassembled WGS sequence"/>
</dbReference>
<feature type="domain" description="Epoxide hydrolase N-terminal" evidence="4">
    <location>
        <begin position="18"/>
        <end position="137"/>
    </location>
</feature>
<name>A0AAJ0F9L0_9PEZI</name>
<feature type="active site" description="Proton acceptor" evidence="3">
    <location>
        <position position="387"/>
    </location>
</feature>